<dbReference type="EMBL" id="VTEZ01000001">
    <property type="protein sequence ID" value="TYS88521.1"/>
    <property type="molecule type" value="Genomic_DNA"/>
</dbReference>
<gene>
    <name evidence="1" type="ORF">FZC85_03605</name>
</gene>
<sequence>MITIQTYISKKDCKEMTLKGAIYHDFSPLGEPLSREYGNNQLIKSDGISIFGAVTISIYQKPLSTFNDWDDVDELWLSLLESLKHCLKYGHGISGFSMRTLDWEMKLMKEDNNDSILFTWNHWDAGWNTVYEMITVCLPKKKLVDNLLAEGEFYVEFRNSLSDSGPSSKMKRLIDEIISFN</sequence>
<evidence type="ECO:0000313" key="2">
    <source>
        <dbReference type="Proteomes" id="UP000324269"/>
    </source>
</evidence>
<protein>
    <submittedName>
        <fullName evidence="1">Uncharacterized protein</fullName>
    </submittedName>
</protein>
<dbReference type="Proteomes" id="UP000324269">
    <property type="component" value="Unassembled WGS sequence"/>
</dbReference>
<name>A0A5D4UNQ1_9BACI</name>
<evidence type="ECO:0000313" key="1">
    <source>
        <dbReference type="EMBL" id="TYS88521.1"/>
    </source>
</evidence>
<organism evidence="1 2">
    <name type="scientific">Rossellomorea aquimaris</name>
    <dbReference type="NCBI Taxonomy" id="189382"/>
    <lineage>
        <taxon>Bacteria</taxon>
        <taxon>Bacillati</taxon>
        <taxon>Bacillota</taxon>
        <taxon>Bacilli</taxon>
        <taxon>Bacillales</taxon>
        <taxon>Bacillaceae</taxon>
        <taxon>Rossellomorea</taxon>
    </lineage>
</organism>
<reference evidence="1 2" key="1">
    <citation type="submission" date="2019-08" db="EMBL/GenBank/DDBJ databases">
        <title>Bacillus genomes from the desert of Cuatro Cienegas, Coahuila.</title>
        <authorList>
            <person name="Olmedo-Alvarez G."/>
        </authorList>
    </citation>
    <scope>NUCLEOTIDE SEQUENCE [LARGE SCALE GENOMIC DNA]</scope>
    <source>
        <strain evidence="1 2">CH87b_3T</strain>
    </source>
</reference>
<dbReference type="RefSeq" id="WP_148967821.1">
    <property type="nucleotide sequence ID" value="NZ_JBNIKW010000001.1"/>
</dbReference>
<comment type="caution">
    <text evidence="1">The sequence shown here is derived from an EMBL/GenBank/DDBJ whole genome shotgun (WGS) entry which is preliminary data.</text>
</comment>
<dbReference type="OrthoDB" id="2834830at2"/>
<accession>A0A5D4UNQ1</accession>
<proteinExistence type="predicted"/>
<dbReference type="AlphaFoldDB" id="A0A5D4UNQ1"/>